<dbReference type="InterPro" id="IPR055334">
    <property type="entry name" value="PEX8-like"/>
</dbReference>
<dbReference type="PANTHER" id="PTHR39214">
    <property type="entry name" value="MICROBODY (PEROXISOME) BIOGENESIS PROTEIN PEROXIN 8 (EUROFUNG)"/>
    <property type="match status" value="1"/>
</dbReference>
<name>A0A9P4Q9F7_9PEZI</name>
<evidence type="ECO:0000256" key="1">
    <source>
        <dbReference type="SAM" id="MobiDB-lite"/>
    </source>
</evidence>
<evidence type="ECO:0000313" key="3">
    <source>
        <dbReference type="Proteomes" id="UP000799441"/>
    </source>
</evidence>
<sequence>MPADRLLATLLRSLQTYTEQQDTPRLLGTASSLLTTLQNPLNVTLLASQVLSAPALWTRPEGLRTCTRCLSVFHSAAHAVIQHERDVLNTDTKRDQSRQQPRPQLERALPKNDWIRAVVKAADEHSPRWRHLLVIGGLLLGFGQPHEENLSASMRTTLEAALVAATNLAVDQTAEDDELGQQTIALVLNHCFPLLSDVERSQIKYDRLLPVLMQAMLHSPEGLRSGYFLGAIDLDVYPKPSGQLHWPERSPSHQTIKAMEASPLIANLGPLARLTGHTLEHVNNGWLVGSALDDLEAFAKTIHLQWRQCKLSSIDVAREQQSLDSESLNTTTPPMWKLLRSTLFATVILLRSIVGRMLGDSALANNEVAAHAASQALHILRYLFFISNRTGAGTFSQYAFVNLTTVDVFSHYPFDAAAFLKDIRPNELGSVPSHPLEQNLDLFFLNTAEHFTLILPPDICEELLVAAATPYLAEGGQAHLMPIFEAAHSVMLAVFSAPQNAEISNRHIAFYVDALFKVFPSNLSGRQFRLAFTTLVQITVPPSPLSASQPMLPAVLLELLYDRAGKASAAPLPQQPPVDGADAGQGPGLISEQAVLVLTVLDTLPELPLDLLDEWLPLSADLINIVQDRMMREQCKQHFWHTILTGEMDPERGQVCHAWWSSRSGRETVLLGEPVFAGETHEMTGAVAGGQSDES</sequence>
<feature type="compositionally biased region" description="Basic and acidic residues" evidence="1">
    <location>
        <begin position="87"/>
        <end position="97"/>
    </location>
</feature>
<evidence type="ECO:0000313" key="2">
    <source>
        <dbReference type="EMBL" id="KAF2721658.1"/>
    </source>
</evidence>
<accession>A0A9P4Q9F7</accession>
<dbReference type="Proteomes" id="UP000799441">
    <property type="component" value="Unassembled WGS sequence"/>
</dbReference>
<reference evidence="2" key="1">
    <citation type="journal article" date="2020" name="Stud. Mycol.">
        <title>101 Dothideomycetes genomes: a test case for predicting lifestyles and emergence of pathogens.</title>
        <authorList>
            <person name="Haridas S."/>
            <person name="Albert R."/>
            <person name="Binder M."/>
            <person name="Bloem J."/>
            <person name="Labutti K."/>
            <person name="Salamov A."/>
            <person name="Andreopoulos B."/>
            <person name="Baker S."/>
            <person name="Barry K."/>
            <person name="Bills G."/>
            <person name="Bluhm B."/>
            <person name="Cannon C."/>
            <person name="Castanera R."/>
            <person name="Culley D."/>
            <person name="Daum C."/>
            <person name="Ezra D."/>
            <person name="Gonzalez J."/>
            <person name="Henrissat B."/>
            <person name="Kuo A."/>
            <person name="Liang C."/>
            <person name="Lipzen A."/>
            <person name="Lutzoni F."/>
            <person name="Magnuson J."/>
            <person name="Mondo S."/>
            <person name="Nolan M."/>
            <person name="Ohm R."/>
            <person name="Pangilinan J."/>
            <person name="Park H.-J."/>
            <person name="Ramirez L."/>
            <person name="Alfaro M."/>
            <person name="Sun H."/>
            <person name="Tritt A."/>
            <person name="Yoshinaga Y."/>
            <person name="Zwiers L.-H."/>
            <person name="Turgeon B."/>
            <person name="Goodwin S."/>
            <person name="Spatafora J."/>
            <person name="Crous P."/>
            <person name="Grigoriev I."/>
        </authorList>
    </citation>
    <scope>NUCLEOTIDE SEQUENCE</scope>
    <source>
        <strain evidence="2">CBS 116435</strain>
    </source>
</reference>
<gene>
    <name evidence="2" type="ORF">K431DRAFT_346092</name>
</gene>
<organism evidence="2 3">
    <name type="scientific">Polychaeton citri CBS 116435</name>
    <dbReference type="NCBI Taxonomy" id="1314669"/>
    <lineage>
        <taxon>Eukaryota</taxon>
        <taxon>Fungi</taxon>
        <taxon>Dikarya</taxon>
        <taxon>Ascomycota</taxon>
        <taxon>Pezizomycotina</taxon>
        <taxon>Dothideomycetes</taxon>
        <taxon>Dothideomycetidae</taxon>
        <taxon>Capnodiales</taxon>
        <taxon>Capnodiaceae</taxon>
        <taxon>Polychaeton</taxon>
    </lineage>
</organism>
<dbReference type="EMBL" id="MU003788">
    <property type="protein sequence ID" value="KAF2721658.1"/>
    <property type="molecule type" value="Genomic_DNA"/>
</dbReference>
<dbReference type="OrthoDB" id="2357318at2759"/>
<dbReference type="AlphaFoldDB" id="A0A9P4Q9F7"/>
<keyword evidence="3" id="KW-1185">Reference proteome</keyword>
<dbReference type="PANTHER" id="PTHR39214:SF1">
    <property type="entry name" value="MICROBODY (PEROXISOME) BIOGENESIS PROTEIN PEROXIN 8 (EUROFUNG)"/>
    <property type="match status" value="1"/>
</dbReference>
<feature type="region of interest" description="Disordered" evidence="1">
    <location>
        <begin position="87"/>
        <end position="106"/>
    </location>
</feature>
<dbReference type="Pfam" id="PF26001">
    <property type="entry name" value="Pex8"/>
    <property type="match status" value="1"/>
</dbReference>
<proteinExistence type="predicted"/>
<protein>
    <recommendedName>
        <fullName evidence="4">Peroxisomal membrane protein Pex17</fullName>
    </recommendedName>
</protein>
<comment type="caution">
    <text evidence="2">The sequence shown here is derived from an EMBL/GenBank/DDBJ whole genome shotgun (WGS) entry which is preliminary data.</text>
</comment>
<evidence type="ECO:0008006" key="4">
    <source>
        <dbReference type="Google" id="ProtNLM"/>
    </source>
</evidence>